<dbReference type="InterPro" id="IPR002372">
    <property type="entry name" value="PQQ_rpt_dom"/>
</dbReference>
<gene>
    <name evidence="2" type="ORF">EOI86_05825</name>
</gene>
<name>A0A3S3URB2_9PROT</name>
<dbReference type="Gene3D" id="2.130.10.10">
    <property type="entry name" value="YVTN repeat-like/Quinoprotein amine dehydrogenase"/>
    <property type="match status" value="1"/>
</dbReference>
<dbReference type="AlphaFoldDB" id="A0A3S3URB2"/>
<evidence type="ECO:0000313" key="3">
    <source>
        <dbReference type="Proteomes" id="UP000287447"/>
    </source>
</evidence>
<dbReference type="InterPro" id="IPR018391">
    <property type="entry name" value="PQQ_b-propeller_rpt"/>
</dbReference>
<dbReference type="PANTHER" id="PTHR34512:SF30">
    <property type="entry name" value="OUTER MEMBRANE PROTEIN ASSEMBLY FACTOR BAMB"/>
    <property type="match status" value="1"/>
</dbReference>
<reference evidence="3" key="1">
    <citation type="submission" date="2019-01" db="EMBL/GenBank/DDBJ databases">
        <title>Gri0909 isolated from a small marine red alga.</title>
        <authorList>
            <person name="Kim J."/>
            <person name="Jeong S.E."/>
            <person name="Jeon C.O."/>
        </authorList>
    </citation>
    <scope>NUCLEOTIDE SEQUENCE [LARGE SCALE GENOMIC DNA]</scope>
    <source>
        <strain evidence="3">Gri0909</strain>
    </source>
</reference>
<dbReference type="SUPFAM" id="SSF50998">
    <property type="entry name" value="Quinoprotein alcohol dehydrogenase-like"/>
    <property type="match status" value="2"/>
</dbReference>
<evidence type="ECO:0000313" key="2">
    <source>
        <dbReference type="EMBL" id="RVU38786.1"/>
    </source>
</evidence>
<keyword evidence="3" id="KW-1185">Reference proteome</keyword>
<feature type="domain" description="Pyrrolo-quinoline quinone repeat" evidence="1">
    <location>
        <begin position="136"/>
        <end position="371"/>
    </location>
</feature>
<sequence>MSHRNLSQRNLSGAGRVAGALLALALLAGCGLTDEWFGDPEAPPLPGQRISVIIDSGAVEPDARLADLDVLLPPPYLNQAWPQAGGNSNHAMHHLKIADGLSRAWSRDFGEGSEGDQRILTGPVSANGLVFTMDRDFVVRAFRLDNGAPVWTFDPEVPEEDEEAFGGGLAYDEGKLFASTGFAQLIAIDAAQGTELWRANLPGPMRAAPTAGSNTVVAITIDNQATGFNATTGEQAWSHSGFSETAGLLGGASPAIEGNMVVVPYSSGELFALRLGTGRSIWSDTLTTVRRVDTLSTLADIRGLPIIDRGVVYAVSHAGRSIALDARTGGRVWDQQVGGLQSPWIAGEFLYLITTEGNLLCLTRRGGRVKWVSSLPIWEDPEDRQDPISWVGPVLAGDRLLLANNLGEVWAISPYNGKALGKIDAGSPIRVPPIVVNGTVIVQTEDGNLQAYR</sequence>
<organism evidence="2 3">
    <name type="scientific">Hwanghaeella grinnelliae</name>
    <dbReference type="NCBI Taxonomy" id="2500179"/>
    <lineage>
        <taxon>Bacteria</taxon>
        <taxon>Pseudomonadati</taxon>
        <taxon>Pseudomonadota</taxon>
        <taxon>Alphaproteobacteria</taxon>
        <taxon>Rhodospirillales</taxon>
        <taxon>Rhodospirillaceae</taxon>
        <taxon>Hwanghaeella</taxon>
    </lineage>
</organism>
<dbReference type="EMBL" id="SADE01000001">
    <property type="protein sequence ID" value="RVU38786.1"/>
    <property type="molecule type" value="Genomic_DNA"/>
</dbReference>
<proteinExistence type="predicted"/>
<feature type="domain" description="Pyrrolo-quinoline quinone repeat" evidence="1">
    <location>
        <begin position="387"/>
        <end position="452"/>
    </location>
</feature>
<dbReference type="InterPro" id="IPR011047">
    <property type="entry name" value="Quinoprotein_ADH-like_sf"/>
</dbReference>
<dbReference type="RefSeq" id="WP_127764158.1">
    <property type="nucleotide sequence ID" value="NZ_SADE01000001.1"/>
</dbReference>
<accession>A0A3S3URB2</accession>
<dbReference type="Proteomes" id="UP000287447">
    <property type="component" value="Unassembled WGS sequence"/>
</dbReference>
<evidence type="ECO:0000259" key="1">
    <source>
        <dbReference type="Pfam" id="PF13360"/>
    </source>
</evidence>
<dbReference type="OrthoDB" id="5290752at2"/>
<protein>
    <submittedName>
        <fullName evidence="2">Pyrrolo-quinoline quinone</fullName>
    </submittedName>
</protein>
<dbReference type="SMART" id="SM00564">
    <property type="entry name" value="PQQ"/>
    <property type="match status" value="6"/>
</dbReference>
<dbReference type="Pfam" id="PF13360">
    <property type="entry name" value="PQQ_2"/>
    <property type="match status" value="2"/>
</dbReference>
<dbReference type="InterPro" id="IPR015943">
    <property type="entry name" value="WD40/YVTN_repeat-like_dom_sf"/>
</dbReference>
<dbReference type="PROSITE" id="PS51257">
    <property type="entry name" value="PROKAR_LIPOPROTEIN"/>
    <property type="match status" value="1"/>
</dbReference>
<comment type="caution">
    <text evidence="2">The sequence shown here is derived from an EMBL/GenBank/DDBJ whole genome shotgun (WGS) entry which is preliminary data.</text>
</comment>
<dbReference type="PANTHER" id="PTHR34512">
    <property type="entry name" value="CELL SURFACE PROTEIN"/>
    <property type="match status" value="1"/>
</dbReference>